<keyword evidence="6" id="KW-0472">Membrane</keyword>
<feature type="chain" id="PRO_5045377974" evidence="9">
    <location>
        <begin position="24"/>
        <end position="432"/>
    </location>
</feature>
<dbReference type="PANTHER" id="PTHR43649">
    <property type="entry name" value="ARABINOSE-BINDING PROTEIN-RELATED"/>
    <property type="match status" value="1"/>
</dbReference>
<dbReference type="RefSeq" id="WP_377007388.1">
    <property type="nucleotide sequence ID" value="NZ_JBHSLV010000012.1"/>
</dbReference>
<evidence type="ECO:0000256" key="9">
    <source>
        <dbReference type="SAM" id="SignalP"/>
    </source>
</evidence>
<proteinExistence type="inferred from homology"/>
<evidence type="ECO:0000313" key="10">
    <source>
        <dbReference type="EMBL" id="MFC5392584.1"/>
    </source>
</evidence>
<dbReference type="EMBL" id="JBHSLV010000012">
    <property type="protein sequence ID" value="MFC5392584.1"/>
    <property type="molecule type" value="Genomic_DNA"/>
</dbReference>
<dbReference type="PANTHER" id="PTHR43649:SF33">
    <property type="entry name" value="POLYGALACTURONAN_RHAMNOGALACTURONAN-BINDING PROTEIN YTCQ"/>
    <property type="match status" value="1"/>
</dbReference>
<evidence type="ECO:0000313" key="11">
    <source>
        <dbReference type="Proteomes" id="UP001596104"/>
    </source>
</evidence>
<dbReference type="InterPro" id="IPR006059">
    <property type="entry name" value="SBP"/>
</dbReference>
<keyword evidence="4 9" id="KW-0732">Signal</keyword>
<evidence type="ECO:0000256" key="1">
    <source>
        <dbReference type="ARBA" id="ARBA00004418"/>
    </source>
</evidence>
<evidence type="ECO:0000256" key="3">
    <source>
        <dbReference type="ARBA" id="ARBA00022475"/>
    </source>
</evidence>
<organism evidence="10 11">
    <name type="scientific">Bosea vestrisii</name>
    <dbReference type="NCBI Taxonomy" id="151416"/>
    <lineage>
        <taxon>Bacteria</taxon>
        <taxon>Pseudomonadati</taxon>
        <taxon>Pseudomonadota</taxon>
        <taxon>Alphaproteobacteria</taxon>
        <taxon>Hyphomicrobiales</taxon>
        <taxon>Boseaceae</taxon>
        <taxon>Bosea</taxon>
    </lineage>
</organism>
<keyword evidence="7" id="KW-0564">Palmitate</keyword>
<evidence type="ECO:0000256" key="5">
    <source>
        <dbReference type="ARBA" id="ARBA00022764"/>
    </source>
</evidence>
<comment type="caution">
    <text evidence="10">The sequence shown here is derived from an EMBL/GenBank/DDBJ whole genome shotgun (WGS) entry which is preliminary data.</text>
</comment>
<keyword evidence="5" id="KW-0574">Periplasm</keyword>
<feature type="signal peptide" evidence="9">
    <location>
        <begin position="1"/>
        <end position="23"/>
    </location>
</feature>
<dbReference type="SUPFAM" id="SSF53850">
    <property type="entry name" value="Periplasmic binding protein-like II"/>
    <property type="match status" value="1"/>
</dbReference>
<comment type="similarity">
    <text evidence="2">Belongs to the bacterial solute-binding protein 1 family.</text>
</comment>
<evidence type="ECO:0000256" key="2">
    <source>
        <dbReference type="ARBA" id="ARBA00008520"/>
    </source>
</evidence>
<evidence type="ECO:0000256" key="8">
    <source>
        <dbReference type="ARBA" id="ARBA00023288"/>
    </source>
</evidence>
<comment type="subcellular location">
    <subcellularLocation>
        <location evidence="1">Periplasm</location>
    </subcellularLocation>
</comment>
<gene>
    <name evidence="10" type="ORF">ACFPPC_08025</name>
</gene>
<evidence type="ECO:0000256" key="6">
    <source>
        <dbReference type="ARBA" id="ARBA00023136"/>
    </source>
</evidence>
<keyword evidence="3" id="KW-1003">Cell membrane</keyword>
<dbReference type="InterPro" id="IPR050490">
    <property type="entry name" value="Bact_solute-bd_prot1"/>
</dbReference>
<keyword evidence="11" id="KW-1185">Reference proteome</keyword>
<dbReference type="Pfam" id="PF01547">
    <property type="entry name" value="SBP_bac_1"/>
    <property type="match status" value="1"/>
</dbReference>
<reference evidence="11" key="1">
    <citation type="journal article" date="2019" name="Int. J. Syst. Evol. Microbiol.">
        <title>The Global Catalogue of Microorganisms (GCM) 10K type strain sequencing project: providing services to taxonomists for standard genome sequencing and annotation.</title>
        <authorList>
            <consortium name="The Broad Institute Genomics Platform"/>
            <consortium name="The Broad Institute Genome Sequencing Center for Infectious Disease"/>
            <person name="Wu L."/>
            <person name="Ma J."/>
        </authorList>
    </citation>
    <scope>NUCLEOTIDE SEQUENCE [LARGE SCALE GENOMIC DNA]</scope>
    <source>
        <strain evidence="11">CGMCC 1.16326</strain>
    </source>
</reference>
<accession>A0ABW0HBG4</accession>
<protein>
    <submittedName>
        <fullName evidence="10">ABC transporter substrate-binding protein</fullName>
    </submittedName>
</protein>
<name>A0ABW0HBG4_9HYPH</name>
<dbReference type="Proteomes" id="UP001596104">
    <property type="component" value="Unassembled WGS sequence"/>
</dbReference>
<evidence type="ECO:0000256" key="4">
    <source>
        <dbReference type="ARBA" id="ARBA00022729"/>
    </source>
</evidence>
<evidence type="ECO:0000256" key="7">
    <source>
        <dbReference type="ARBA" id="ARBA00023139"/>
    </source>
</evidence>
<sequence>MRKLGFIGGAFVATALATAPAAAQGFDWKSQSGQTINLMFNNHPWSQAMREMVKDFQAKTGIEARIEIFNEEQYRARLTTLMQGKSPDVDVFMTLTSREGAIFNRAGWYADLAAMMKDKAKTAPDYDYEDFGASIRTASTFGDKVVAVPINQEGPLFYWRKDVFEKCKIAEPKALEDIVPAAAAIKACDASITPWTGRGIRSVTPYAMAGFIFNAGGSFATPDGKPGLSQPNSVKGLEIYATLMRDYAPPGALNHTFTQVTQLIGQGKAAMTHEASNEFANIMKFPGRAEDLGIKVLPPGKESGVSKPVAIGWGITISANSRKQQAAWLFAQWATSREVQAKLVTAGVAPPRASVFKGTDFDAWVKEQPVRKAWAEALVELGKTGIGVYQSPTDDVPKARDIIGGAMQEIVQGKAAALEAAKAADAELAKLQ</sequence>
<keyword evidence="8" id="KW-0449">Lipoprotein</keyword>
<dbReference type="Gene3D" id="3.40.190.10">
    <property type="entry name" value="Periplasmic binding protein-like II"/>
    <property type="match status" value="2"/>
</dbReference>